<evidence type="ECO:0000313" key="2">
    <source>
        <dbReference type="EMBL" id="CAL4171233.1"/>
    </source>
</evidence>
<evidence type="ECO:0000256" key="1">
    <source>
        <dbReference type="SAM" id="MobiDB-lite"/>
    </source>
</evidence>
<evidence type="ECO:0000313" key="3">
    <source>
        <dbReference type="Proteomes" id="UP001497623"/>
    </source>
</evidence>
<feature type="region of interest" description="Disordered" evidence="1">
    <location>
        <begin position="27"/>
        <end position="78"/>
    </location>
</feature>
<feature type="non-terminal residue" evidence="2">
    <location>
        <position position="149"/>
    </location>
</feature>
<accession>A0AAV2S7H6</accession>
<name>A0AAV2S7H6_MEGNR</name>
<sequence length="149" mass="16645">MRLFRRRCSDPAPRLVSLSPLRENLDFHLDHDPRPTLPLPQSHPRERQSTPHQDVIEEDIYATVDGEDDDDGHGNDKPEAVYATLEEMKKIVDSTTEVSCYVALPALVLEEVLPKMPSTPTKLSLLKTSPTKTTTTTTTTTKEPPKGEA</sequence>
<proteinExistence type="predicted"/>
<dbReference type="Proteomes" id="UP001497623">
    <property type="component" value="Unassembled WGS sequence"/>
</dbReference>
<comment type="caution">
    <text evidence="2">The sequence shown here is derived from an EMBL/GenBank/DDBJ whole genome shotgun (WGS) entry which is preliminary data.</text>
</comment>
<dbReference type="EMBL" id="CAXKWB010051270">
    <property type="protein sequence ID" value="CAL4171233.1"/>
    <property type="molecule type" value="Genomic_DNA"/>
</dbReference>
<protein>
    <submittedName>
        <fullName evidence="2">Uncharacterized protein</fullName>
    </submittedName>
</protein>
<feature type="compositionally biased region" description="Low complexity" evidence="1">
    <location>
        <begin position="118"/>
        <end position="141"/>
    </location>
</feature>
<reference evidence="2 3" key="1">
    <citation type="submission" date="2024-05" db="EMBL/GenBank/DDBJ databases">
        <authorList>
            <person name="Wallberg A."/>
        </authorList>
    </citation>
    <scope>NUCLEOTIDE SEQUENCE [LARGE SCALE GENOMIC DNA]</scope>
</reference>
<dbReference type="AlphaFoldDB" id="A0AAV2S7H6"/>
<gene>
    <name evidence="2" type="ORF">MNOR_LOCUS34089</name>
</gene>
<organism evidence="2 3">
    <name type="scientific">Meganyctiphanes norvegica</name>
    <name type="common">Northern krill</name>
    <name type="synonym">Thysanopoda norvegica</name>
    <dbReference type="NCBI Taxonomy" id="48144"/>
    <lineage>
        <taxon>Eukaryota</taxon>
        <taxon>Metazoa</taxon>
        <taxon>Ecdysozoa</taxon>
        <taxon>Arthropoda</taxon>
        <taxon>Crustacea</taxon>
        <taxon>Multicrustacea</taxon>
        <taxon>Malacostraca</taxon>
        <taxon>Eumalacostraca</taxon>
        <taxon>Eucarida</taxon>
        <taxon>Euphausiacea</taxon>
        <taxon>Euphausiidae</taxon>
        <taxon>Meganyctiphanes</taxon>
    </lineage>
</organism>
<feature type="region of interest" description="Disordered" evidence="1">
    <location>
        <begin position="118"/>
        <end position="149"/>
    </location>
</feature>
<feature type="compositionally biased region" description="Acidic residues" evidence="1">
    <location>
        <begin position="56"/>
        <end position="71"/>
    </location>
</feature>
<keyword evidence="3" id="KW-1185">Reference proteome</keyword>